<dbReference type="EC" id="2.4.1.12" evidence="1"/>
<name>A0ACB7WDK8_DIOAL</name>
<sequence>MRNQKKKKAPTLHSFNEDPFIPLNRLHILLCATAIAAVLHRHLFSILSSPTPISSSLLLLSDLLLSFMWAVTQSFRWRPIRRREHPETLALAVPDPLLPNLDVFICTADPSKEPPICVASAALSALAFDYPSDKLSVFISDDGCSDLTLFAFMEAARFARHWLPFSKEMRILERCPETFFNSTDDPRSDEIKLLYQRMKKKIESVMEKGQVSDDLFISEEDRATFKKWKNFTRSNHPAVVQVLLQSSRDMDIMGNPLPNLVYVSREKSSTSFHHFKAGALNALLRVSGVMSNAPVILTLDCDMHCNDPNAPRRAMCYFLDPELSPKLAYVQFPQRFPGVNKNDIYGGEIKRLYQINPRGMDGLKGPNYVGTGCFHSRRSFYGPPSSPPSLLNDLNEQTSDTPLSSEAILRKAHEVASCEYEDGTKWGSTIGMRYGSMSEDYHTGYRLHCEGWESVFCDPERPAFFCKIPITLNDVLSQNKRWCLGVLEVFFSRHSPMIFGVRKVSFLMGLCYSYDGFWTSWCIPILIYGLLPQLALTNQIPLFPKVSDPWFYLYAYLFLSAYCQDLIDFLASKGTFNRWWSDQRMWLIRGITSYLFGAAQFALKQIGIPAPGFNVTSKIMPDEVSKRYEDGIFEFGIVSPFFISLGTVAIVNLISFIIGMVNAVRKERGFDEMFVQLFLSAFVVVNSWPIYEAMFLRKDGGRIPRRVTGISILLAGILYSISYFLYTDSRI</sequence>
<proteinExistence type="predicted"/>
<organism evidence="1 2">
    <name type="scientific">Dioscorea alata</name>
    <name type="common">Purple yam</name>
    <dbReference type="NCBI Taxonomy" id="55571"/>
    <lineage>
        <taxon>Eukaryota</taxon>
        <taxon>Viridiplantae</taxon>
        <taxon>Streptophyta</taxon>
        <taxon>Embryophyta</taxon>
        <taxon>Tracheophyta</taxon>
        <taxon>Spermatophyta</taxon>
        <taxon>Magnoliopsida</taxon>
        <taxon>Liliopsida</taxon>
        <taxon>Dioscoreales</taxon>
        <taxon>Dioscoreaceae</taxon>
        <taxon>Dioscorea</taxon>
    </lineage>
</organism>
<keyword evidence="2" id="KW-1185">Reference proteome</keyword>
<accession>A0ACB7WDK8</accession>
<keyword evidence="1" id="KW-0808">Transferase</keyword>
<evidence type="ECO:0000313" key="2">
    <source>
        <dbReference type="Proteomes" id="UP000827976"/>
    </source>
</evidence>
<dbReference type="Proteomes" id="UP000827976">
    <property type="component" value="Chromosome 4"/>
</dbReference>
<dbReference type="EMBL" id="CM037014">
    <property type="protein sequence ID" value="KAH7685875.1"/>
    <property type="molecule type" value="Genomic_DNA"/>
</dbReference>
<keyword evidence="1" id="KW-0328">Glycosyltransferase</keyword>
<reference evidence="2" key="1">
    <citation type="journal article" date="2022" name="Nat. Commun.">
        <title>Chromosome evolution and the genetic basis of agronomically important traits in greater yam.</title>
        <authorList>
            <person name="Bredeson J.V."/>
            <person name="Lyons J.B."/>
            <person name="Oniyinde I.O."/>
            <person name="Okereke N.R."/>
            <person name="Kolade O."/>
            <person name="Nnabue I."/>
            <person name="Nwadili C.O."/>
            <person name="Hribova E."/>
            <person name="Parker M."/>
            <person name="Nwogha J."/>
            <person name="Shu S."/>
            <person name="Carlson J."/>
            <person name="Kariba R."/>
            <person name="Muthemba S."/>
            <person name="Knop K."/>
            <person name="Barton G.J."/>
            <person name="Sherwood A.V."/>
            <person name="Lopez-Montes A."/>
            <person name="Asiedu R."/>
            <person name="Jamnadass R."/>
            <person name="Muchugi A."/>
            <person name="Goodstein D."/>
            <person name="Egesi C.N."/>
            <person name="Featherston J."/>
            <person name="Asfaw A."/>
            <person name="Simpson G.G."/>
            <person name="Dolezel J."/>
            <person name="Hendre P.S."/>
            <person name="Van Deynze A."/>
            <person name="Kumar P.L."/>
            <person name="Obidiegwu J.E."/>
            <person name="Bhattacharjee R."/>
            <person name="Rokhsar D.S."/>
        </authorList>
    </citation>
    <scope>NUCLEOTIDE SEQUENCE [LARGE SCALE GENOMIC DNA]</scope>
    <source>
        <strain evidence="2">cv. TDa95/00328</strain>
    </source>
</reference>
<comment type="caution">
    <text evidence="1">The sequence shown here is derived from an EMBL/GenBank/DDBJ whole genome shotgun (WGS) entry which is preliminary data.</text>
</comment>
<gene>
    <name evidence="1" type="ORF">IHE45_04G067900</name>
</gene>
<evidence type="ECO:0000313" key="1">
    <source>
        <dbReference type="EMBL" id="KAH7685875.1"/>
    </source>
</evidence>
<protein>
    <submittedName>
        <fullName evidence="1">Cellulose synthase (UDP-forming) protein</fullName>
        <ecNumber evidence="1">2.4.1.12</ecNumber>
    </submittedName>
</protein>